<dbReference type="Proteomes" id="UP000241769">
    <property type="component" value="Unassembled WGS sequence"/>
</dbReference>
<accession>A0A2P6NB23</accession>
<reference evidence="1 2" key="1">
    <citation type="journal article" date="2018" name="Genome Biol. Evol.">
        <title>Multiple Roots of Fruiting Body Formation in Amoebozoa.</title>
        <authorList>
            <person name="Hillmann F."/>
            <person name="Forbes G."/>
            <person name="Novohradska S."/>
            <person name="Ferling I."/>
            <person name="Riege K."/>
            <person name="Groth M."/>
            <person name="Westermann M."/>
            <person name="Marz M."/>
            <person name="Spaller T."/>
            <person name="Winckler T."/>
            <person name="Schaap P."/>
            <person name="Glockner G."/>
        </authorList>
    </citation>
    <scope>NUCLEOTIDE SEQUENCE [LARGE SCALE GENOMIC DNA]</scope>
    <source>
        <strain evidence="1 2">Jena</strain>
    </source>
</reference>
<name>A0A2P6NB23_9EUKA</name>
<organism evidence="1 2">
    <name type="scientific">Planoprotostelium fungivorum</name>
    <dbReference type="NCBI Taxonomy" id="1890364"/>
    <lineage>
        <taxon>Eukaryota</taxon>
        <taxon>Amoebozoa</taxon>
        <taxon>Evosea</taxon>
        <taxon>Variosea</taxon>
        <taxon>Cavosteliida</taxon>
        <taxon>Cavosteliaceae</taxon>
        <taxon>Planoprotostelium</taxon>
    </lineage>
</organism>
<sequence>MRDRGQKSNWPLWLYKGDPVLNGAATIIEKKTNFYFDMSTVKEFCMSGQWKQLRQYISSYKVLPQQEQCLYFTAEQQFLEAFLRKNGDECRKVVQKYLNLPCFDSLPEKIYFKEALSSPEGRMKLKRRYFGDQIQRDLLSCKIQRLLEPHLGHLEERPSRLEVTHQITDRGTEMRWNGRRDKVTRYINERLKEPEHKRLRRQETHEEVADFVFISNRESHISSSRRSINNRIAFITSHMRSQRYTSRENSCNISTLLSQIWPKNCGRLNYMIVRYILVEALKRKLVCCVKRGIKNLHWWLVDK</sequence>
<proteinExistence type="predicted"/>
<dbReference type="EMBL" id="MDYQ01000129">
    <property type="protein sequence ID" value="PRP81160.1"/>
    <property type="molecule type" value="Genomic_DNA"/>
</dbReference>
<dbReference type="AlphaFoldDB" id="A0A2P6NB23"/>
<comment type="caution">
    <text evidence="1">The sequence shown here is derived from an EMBL/GenBank/DDBJ whole genome shotgun (WGS) entry which is preliminary data.</text>
</comment>
<keyword evidence="2" id="KW-1185">Reference proteome</keyword>
<gene>
    <name evidence="1" type="ORF">PROFUN_01994</name>
</gene>
<evidence type="ECO:0000313" key="1">
    <source>
        <dbReference type="EMBL" id="PRP81160.1"/>
    </source>
</evidence>
<dbReference type="InParanoid" id="A0A2P6NB23"/>
<protein>
    <submittedName>
        <fullName evidence="1">Uncharacterized protein</fullName>
    </submittedName>
</protein>
<evidence type="ECO:0000313" key="2">
    <source>
        <dbReference type="Proteomes" id="UP000241769"/>
    </source>
</evidence>